<dbReference type="PANTHER" id="PTHR45694">
    <property type="entry name" value="GLUTAREDOXIN 2"/>
    <property type="match status" value="1"/>
</dbReference>
<dbReference type="Gene3D" id="3.40.30.10">
    <property type="entry name" value="Glutaredoxin"/>
    <property type="match status" value="1"/>
</dbReference>
<proteinExistence type="predicted"/>
<gene>
    <name evidence="6" type="ORF">BSTOLATCC_MIC55781</name>
</gene>
<evidence type="ECO:0000313" key="6">
    <source>
        <dbReference type="EMBL" id="CAG9332331.1"/>
    </source>
</evidence>
<keyword evidence="7" id="KW-1185">Reference proteome</keyword>
<protein>
    <recommendedName>
        <fullName evidence="5">Glutaredoxin domain-containing protein</fullName>
    </recommendedName>
</protein>
<keyword evidence="1" id="KW-0813">Transport</keyword>
<dbReference type="PROSITE" id="PS00195">
    <property type="entry name" value="GLUTAREDOXIN_1"/>
    <property type="match status" value="1"/>
</dbReference>
<feature type="domain" description="Glutaredoxin" evidence="5">
    <location>
        <begin position="24"/>
        <end position="85"/>
    </location>
</feature>
<evidence type="ECO:0000256" key="1">
    <source>
        <dbReference type="ARBA" id="ARBA00022448"/>
    </source>
</evidence>
<reference evidence="6" key="1">
    <citation type="submission" date="2021-09" db="EMBL/GenBank/DDBJ databases">
        <authorList>
            <consortium name="AG Swart"/>
            <person name="Singh M."/>
            <person name="Singh A."/>
            <person name="Seah K."/>
            <person name="Emmerich C."/>
        </authorList>
    </citation>
    <scope>NUCLEOTIDE SEQUENCE</scope>
    <source>
        <strain evidence="6">ATCC30299</strain>
    </source>
</reference>
<dbReference type="GO" id="GO:0005737">
    <property type="term" value="C:cytoplasm"/>
    <property type="evidence" value="ECO:0007669"/>
    <property type="project" value="TreeGrafter"/>
</dbReference>
<dbReference type="AlphaFoldDB" id="A0AAU9K597"/>
<dbReference type="EMBL" id="CAJZBQ010000054">
    <property type="protein sequence ID" value="CAG9332331.1"/>
    <property type="molecule type" value="Genomic_DNA"/>
</dbReference>
<dbReference type="InterPro" id="IPR011767">
    <property type="entry name" value="GLR_AS"/>
</dbReference>
<evidence type="ECO:0000313" key="7">
    <source>
        <dbReference type="Proteomes" id="UP001162131"/>
    </source>
</evidence>
<dbReference type="InterPro" id="IPR002109">
    <property type="entry name" value="Glutaredoxin"/>
</dbReference>
<dbReference type="GO" id="GO:0015038">
    <property type="term" value="F:glutathione disulfide oxidoreductase activity"/>
    <property type="evidence" value="ECO:0007669"/>
    <property type="project" value="TreeGrafter"/>
</dbReference>
<dbReference type="InterPro" id="IPR036249">
    <property type="entry name" value="Thioredoxin-like_sf"/>
</dbReference>
<dbReference type="PANTHER" id="PTHR45694:SF18">
    <property type="entry name" value="GLUTAREDOXIN-1-RELATED"/>
    <property type="match status" value="1"/>
</dbReference>
<dbReference type="PROSITE" id="PS51354">
    <property type="entry name" value="GLUTAREDOXIN_2"/>
    <property type="match status" value="1"/>
</dbReference>
<evidence type="ECO:0000256" key="4">
    <source>
        <dbReference type="ARBA" id="ARBA00023284"/>
    </source>
</evidence>
<accession>A0AAU9K597</accession>
<dbReference type="GO" id="GO:0034599">
    <property type="term" value="P:cellular response to oxidative stress"/>
    <property type="evidence" value="ECO:0007669"/>
    <property type="project" value="TreeGrafter"/>
</dbReference>
<sequence length="118" mass="13541">MGGSQSPSPYRSEVEEIIHSHKCVMFSTTYCPYCKRAKSLLEKMRVTPHILELNNHPKGNEYWQALKEITNQETVPNIFIGGVHIGGYSELLQGVRQGTVQKHFMRIGLDYYDIINEL</sequence>
<organism evidence="6 7">
    <name type="scientific">Blepharisma stoltei</name>
    <dbReference type="NCBI Taxonomy" id="1481888"/>
    <lineage>
        <taxon>Eukaryota</taxon>
        <taxon>Sar</taxon>
        <taxon>Alveolata</taxon>
        <taxon>Ciliophora</taxon>
        <taxon>Postciliodesmatophora</taxon>
        <taxon>Heterotrichea</taxon>
        <taxon>Heterotrichida</taxon>
        <taxon>Blepharismidae</taxon>
        <taxon>Blepharisma</taxon>
    </lineage>
</organism>
<dbReference type="InterPro" id="IPR011899">
    <property type="entry name" value="Glutaredoxin_euk/vir"/>
</dbReference>
<dbReference type="InterPro" id="IPR014025">
    <property type="entry name" value="Glutaredoxin_subgr"/>
</dbReference>
<dbReference type="CDD" id="cd03419">
    <property type="entry name" value="GRX_GRXh_1_2_like"/>
    <property type="match status" value="1"/>
</dbReference>
<evidence type="ECO:0000256" key="2">
    <source>
        <dbReference type="ARBA" id="ARBA00022982"/>
    </source>
</evidence>
<evidence type="ECO:0000259" key="5">
    <source>
        <dbReference type="Pfam" id="PF00462"/>
    </source>
</evidence>
<comment type="caution">
    <text evidence="6">The sequence shown here is derived from an EMBL/GenBank/DDBJ whole genome shotgun (WGS) entry which is preliminary data.</text>
</comment>
<dbReference type="PRINTS" id="PR00160">
    <property type="entry name" value="GLUTAREDOXIN"/>
</dbReference>
<dbReference type="NCBIfam" id="TIGR02180">
    <property type="entry name" value="GRX_euk"/>
    <property type="match status" value="1"/>
</dbReference>
<keyword evidence="2" id="KW-0249">Electron transport</keyword>
<dbReference type="Pfam" id="PF00462">
    <property type="entry name" value="Glutaredoxin"/>
    <property type="match status" value="1"/>
</dbReference>
<evidence type="ECO:0000256" key="3">
    <source>
        <dbReference type="ARBA" id="ARBA00023157"/>
    </source>
</evidence>
<keyword evidence="3" id="KW-1015">Disulfide bond</keyword>
<name>A0AAU9K597_9CILI</name>
<dbReference type="Proteomes" id="UP001162131">
    <property type="component" value="Unassembled WGS sequence"/>
</dbReference>
<dbReference type="SUPFAM" id="SSF52833">
    <property type="entry name" value="Thioredoxin-like"/>
    <property type="match status" value="1"/>
</dbReference>
<keyword evidence="4" id="KW-0676">Redox-active center</keyword>